<organism evidence="2 3">
    <name type="scientific">Panicum virgatum</name>
    <name type="common">Blackwell switchgrass</name>
    <dbReference type="NCBI Taxonomy" id="38727"/>
    <lineage>
        <taxon>Eukaryota</taxon>
        <taxon>Viridiplantae</taxon>
        <taxon>Streptophyta</taxon>
        <taxon>Embryophyta</taxon>
        <taxon>Tracheophyta</taxon>
        <taxon>Spermatophyta</taxon>
        <taxon>Magnoliopsida</taxon>
        <taxon>Liliopsida</taxon>
        <taxon>Poales</taxon>
        <taxon>Poaceae</taxon>
        <taxon>PACMAD clade</taxon>
        <taxon>Panicoideae</taxon>
        <taxon>Panicodae</taxon>
        <taxon>Paniceae</taxon>
        <taxon>Panicinae</taxon>
        <taxon>Panicum</taxon>
        <taxon>Panicum sect. Hiantes</taxon>
    </lineage>
</organism>
<proteinExistence type="predicted"/>
<keyword evidence="3" id="KW-1185">Reference proteome</keyword>
<gene>
    <name evidence="2" type="ORF">PVAP13_5KG096774</name>
</gene>
<dbReference type="EMBL" id="CM029045">
    <property type="protein sequence ID" value="KAG2595764.1"/>
    <property type="molecule type" value="Genomic_DNA"/>
</dbReference>
<evidence type="ECO:0000313" key="3">
    <source>
        <dbReference type="Proteomes" id="UP000823388"/>
    </source>
</evidence>
<feature type="region of interest" description="Disordered" evidence="1">
    <location>
        <begin position="53"/>
        <end position="73"/>
    </location>
</feature>
<evidence type="ECO:0000313" key="2">
    <source>
        <dbReference type="EMBL" id="KAG2595764.1"/>
    </source>
</evidence>
<name>A0A8T0SEB7_PANVG</name>
<protein>
    <submittedName>
        <fullName evidence="2">Uncharacterized protein</fullName>
    </submittedName>
</protein>
<dbReference type="AlphaFoldDB" id="A0A8T0SEB7"/>
<accession>A0A8T0SEB7</accession>
<reference evidence="2" key="1">
    <citation type="submission" date="2020-05" db="EMBL/GenBank/DDBJ databases">
        <title>WGS assembly of Panicum virgatum.</title>
        <authorList>
            <person name="Lovell J.T."/>
            <person name="Jenkins J."/>
            <person name="Shu S."/>
            <person name="Juenger T.E."/>
            <person name="Schmutz J."/>
        </authorList>
    </citation>
    <scope>NUCLEOTIDE SEQUENCE</scope>
    <source>
        <strain evidence="2">AP13</strain>
    </source>
</reference>
<dbReference type="Proteomes" id="UP000823388">
    <property type="component" value="Chromosome 5K"/>
</dbReference>
<comment type="caution">
    <text evidence="2">The sequence shown here is derived from an EMBL/GenBank/DDBJ whole genome shotgun (WGS) entry which is preliminary data.</text>
</comment>
<evidence type="ECO:0000256" key="1">
    <source>
        <dbReference type="SAM" id="MobiDB-lite"/>
    </source>
</evidence>
<sequence length="73" mass="7909">MGNRPGGGGDFGRAKRRRQDLEIARGGSREIGEGVGLLAHRWVSWAKFSPDIGLAERGRPPTDSSMKTLGYPD</sequence>